<dbReference type="OrthoDB" id="9816357at2"/>
<dbReference type="PANTHER" id="PTHR30535">
    <property type="entry name" value="VITAMIN B12-BINDING PROTEIN"/>
    <property type="match status" value="1"/>
</dbReference>
<organism evidence="3 4">
    <name type="scientific">Sediminitomix flava</name>
    <dbReference type="NCBI Taxonomy" id="379075"/>
    <lineage>
        <taxon>Bacteria</taxon>
        <taxon>Pseudomonadati</taxon>
        <taxon>Bacteroidota</taxon>
        <taxon>Cytophagia</taxon>
        <taxon>Cytophagales</taxon>
        <taxon>Flammeovirgaceae</taxon>
        <taxon>Sediminitomix</taxon>
    </lineage>
</organism>
<dbReference type="SUPFAM" id="SSF53807">
    <property type="entry name" value="Helical backbone' metal receptor"/>
    <property type="match status" value="1"/>
</dbReference>
<keyword evidence="1" id="KW-0732">Signal</keyword>
<dbReference type="InterPro" id="IPR002491">
    <property type="entry name" value="ABC_transptr_periplasmic_BD"/>
</dbReference>
<dbReference type="AlphaFoldDB" id="A0A315ZDM8"/>
<dbReference type="NCBIfam" id="NF038402">
    <property type="entry name" value="TroA_like"/>
    <property type="match status" value="1"/>
</dbReference>
<reference evidence="3 4" key="1">
    <citation type="submission" date="2018-03" db="EMBL/GenBank/DDBJ databases">
        <title>Genomic Encyclopedia of Archaeal and Bacterial Type Strains, Phase II (KMG-II): from individual species to whole genera.</title>
        <authorList>
            <person name="Goeker M."/>
        </authorList>
    </citation>
    <scope>NUCLEOTIDE SEQUENCE [LARGE SCALE GENOMIC DNA]</scope>
    <source>
        <strain evidence="3 4">DSM 28229</strain>
    </source>
</reference>
<feature type="domain" description="Fe/B12 periplasmic-binding" evidence="2">
    <location>
        <begin position="20"/>
        <end position="258"/>
    </location>
</feature>
<dbReference type="PROSITE" id="PS50983">
    <property type="entry name" value="FE_B12_PBP"/>
    <property type="match status" value="1"/>
</dbReference>
<dbReference type="Gene3D" id="3.40.50.1980">
    <property type="entry name" value="Nitrogenase molybdenum iron protein domain"/>
    <property type="match status" value="2"/>
</dbReference>
<evidence type="ECO:0000313" key="4">
    <source>
        <dbReference type="Proteomes" id="UP000245535"/>
    </source>
</evidence>
<evidence type="ECO:0000256" key="1">
    <source>
        <dbReference type="ARBA" id="ARBA00022729"/>
    </source>
</evidence>
<name>A0A315ZDM8_SEDFL</name>
<dbReference type="Proteomes" id="UP000245535">
    <property type="component" value="Unassembled WGS sequence"/>
</dbReference>
<dbReference type="PANTHER" id="PTHR30535:SF34">
    <property type="entry name" value="MOLYBDATE-BINDING PROTEIN MOLA"/>
    <property type="match status" value="1"/>
</dbReference>
<comment type="caution">
    <text evidence="3">The sequence shown here is derived from an EMBL/GenBank/DDBJ whole genome shotgun (WGS) entry which is preliminary data.</text>
</comment>
<keyword evidence="4" id="KW-1185">Reference proteome</keyword>
<accession>A0A315ZDM8</accession>
<dbReference type="InterPro" id="IPR054828">
    <property type="entry name" value="Vit_B12_bind_prot"/>
</dbReference>
<protein>
    <submittedName>
        <fullName evidence="3">ABC-type Fe3+-hydroxamate transport system substrate-binding protein</fullName>
    </submittedName>
</protein>
<evidence type="ECO:0000313" key="3">
    <source>
        <dbReference type="EMBL" id="PWJ43705.1"/>
    </source>
</evidence>
<sequence>MFAYTDQTGRKISLESVPKRIISLVPSMTELLFDLGLGERVVGVTKFCHHPLEAKSRKIIGGTKSVHYDRIQELQPDLVIGNKEENTLEIVQTLEKDYPVWIADVNTLEELYEMNTLLGEVLAVEKEANELNEEIRTNFSSIVKNENKSARVAYLIWREPYMAVGTDTFIDKMIAECGFENVVKESRYPEVKLSEYNDLDAILLSSEPYPFKEKHLEELQKSYPKTTIKLVDGELFSWVGSRIKYAPAYFNDLIKELK</sequence>
<evidence type="ECO:0000259" key="2">
    <source>
        <dbReference type="PROSITE" id="PS50983"/>
    </source>
</evidence>
<proteinExistence type="predicted"/>
<dbReference type="EMBL" id="QGDO01000001">
    <property type="protein sequence ID" value="PWJ43705.1"/>
    <property type="molecule type" value="Genomic_DNA"/>
</dbReference>
<dbReference type="InterPro" id="IPR050902">
    <property type="entry name" value="ABC_Transporter_SBP"/>
</dbReference>
<dbReference type="Pfam" id="PF01497">
    <property type="entry name" value="Peripla_BP_2"/>
    <property type="match status" value="1"/>
</dbReference>
<dbReference type="GO" id="GO:0071281">
    <property type="term" value="P:cellular response to iron ion"/>
    <property type="evidence" value="ECO:0007669"/>
    <property type="project" value="TreeGrafter"/>
</dbReference>
<gene>
    <name evidence="3" type="ORF">BC781_10151</name>
</gene>